<dbReference type="RefSeq" id="WP_343976882.1">
    <property type="nucleotide sequence ID" value="NZ_BAAAJG010000008.1"/>
</dbReference>
<dbReference type="EMBL" id="JBHUCP010000007">
    <property type="protein sequence ID" value="MFD1530159.1"/>
    <property type="molecule type" value="Genomic_DNA"/>
</dbReference>
<feature type="domain" description="Zinc finger CGNR" evidence="1">
    <location>
        <begin position="140"/>
        <end position="183"/>
    </location>
</feature>
<dbReference type="Pfam" id="PF11706">
    <property type="entry name" value="zf-CGNR"/>
    <property type="match status" value="1"/>
</dbReference>
<dbReference type="InterPro" id="IPR023286">
    <property type="entry name" value="ABATE_dom_sf"/>
</dbReference>
<proteinExistence type="predicted"/>
<dbReference type="Pfam" id="PF07336">
    <property type="entry name" value="ABATE"/>
    <property type="match status" value="1"/>
</dbReference>
<gene>
    <name evidence="2" type="ORF">ACFSCY_11965</name>
</gene>
<accession>A0ABW4FJN7</accession>
<dbReference type="PANTHER" id="PTHR35525">
    <property type="entry name" value="BLL6575 PROTEIN"/>
    <property type="match status" value="1"/>
</dbReference>
<dbReference type="InterPro" id="IPR021005">
    <property type="entry name" value="Znf_CGNR"/>
</dbReference>
<comment type="caution">
    <text evidence="2">The sequence shown here is derived from an EMBL/GenBank/DDBJ whole genome shotgun (WGS) entry which is preliminary data.</text>
</comment>
<organism evidence="2 3">
    <name type="scientific">Pseudonocardia aurantiaca</name>
    <dbReference type="NCBI Taxonomy" id="75290"/>
    <lineage>
        <taxon>Bacteria</taxon>
        <taxon>Bacillati</taxon>
        <taxon>Actinomycetota</taxon>
        <taxon>Actinomycetes</taxon>
        <taxon>Pseudonocardiales</taxon>
        <taxon>Pseudonocardiaceae</taxon>
        <taxon>Pseudonocardia</taxon>
    </lineage>
</organism>
<evidence type="ECO:0000259" key="1">
    <source>
        <dbReference type="Pfam" id="PF11706"/>
    </source>
</evidence>
<dbReference type="Proteomes" id="UP001597145">
    <property type="component" value="Unassembled WGS sequence"/>
</dbReference>
<dbReference type="SUPFAM" id="SSF160904">
    <property type="entry name" value="Jann2411-like"/>
    <property type="match status" value="1"/>
</dbReference>
<dbReference type="InterPro" id="IPR010852">
    <property type="entry name" value="ABATE"/>
</dbReference>
<dbReference type="Gene3D" id="1.10.3300.10">
    <property type="entry name" value="Jann2411-like domain"/>
    <property type="match status" value="1"/>
</dbReference>
<evidence type="ECO:0000313" key="3">
    <source>
        <dbReference type="Proteomes" id="UP001597145"/>
    </source>
</evidence>
<dbReference type="PANTHER" id="PTHR35525:SF3">
    <property type="entry name" value="BLL6575 PROTEIN"/>
    <property type="match status" value="1"/>
</dbReference>
<name>A0ABW4FJN7_9PSEU</name>
<protein>
    <submittedName>
        <fullName evidence="2">CGNR zinc finger domain-containing protein</fullName>
    </submittedName>
</protein>
<keyword evidence="3" id="KW-1185">Reference proteome</keyword>
<sequence>MQIRLDAYAAGAAVATDLVNTGPEVMTSTGEALPDPAALRRFLAARHLPPGDPTTHDVRAVHELRRTLRELFAEPDAAVTAERAGALAMATGTGPTLEQDDDGRWLWTVRPRPGTGPADALALLTATALLSVLRTLGPGRFRHCASPACAGMFVDTSRSGKRRYCVPEVCGNRVNVANHRARRRAAS</sequence>
<reference evidence="3" key="1">
    <citation type="journal article" date="2019" name="Int. J. Syst. Evol. Microbiol.">
        <title>The Global Catalogue of Microorganisms (GCM) 10K type strain sequencing project: providing services to taxonomists for standard genome sequencing and annotation.</title>
        <authorList>
            <consortium name="The Broad Institute Genomics Platform"/>
            <consortium name="The Broad Institute Genome Sequencing Center for Infectious Disease"/>
            <person name="Wu L."/>
            <person name="Ma J."/>
        </authorList>
    </citation>
    <scope>NUCLEOTIDE SEQUENCE [LARGE SCALE GENOMIC DNA]</scope>
    <source>
        <strain evidence="3">JCM 12165</strain>
    </source>
</reference>
<evidence type="ECO:0000313" key="2">
    <source>
        <dbReference type="EMBL" id="MFD1530159.1"/>
    </source>
</evidence>